<sequence length="41" mass="4347">MGLSKRFDERDRLPSAAAGFSQPGSGSPAVVRTAPEEKVML</sequence>
<dbReference type="EMBL" id="CP001700">
    <property type="protein sequence ID" value="ACU73799.1"/>
    <property type="molecule type" value="Genomic_DNA"/>
</dbReference>
<keyword evidence="3" id="KW-1185">Reference proteome</keyword>
<accession>C7Q363</accession>
<evidence type="ECO:0000256" key="1">
    <source>
        <dbReference type="SAM" id="MobiDB-lite"/>
    </source>
</evidence>
<name>C7Q363_CATAD</name>
<evidence type="ECO:0000313" key="2">
    <source>
        <dbReference type="EMBL" id="ACU73799.1"/>
    </source>
</evidence>
<dbReference type="KEGG" id="cai:Caci_4939"/>
<gene>
    <name evidence="2" type="ordered locus">Caci_4939</name>
</gene>
<proteinExistence type="predicted"/>
<feature type="region of interest" description="Disordered" evidence="1">
    <location>
        <begin position="1"/>
        <end position="41"/>
    </location>
</feature>
<evidence type="ECO:0000313" key="3">
    <source>
        <dbReference type="Proteomes" id="UP000000851"/>
    </source>
</evidence>
<dbReference type="Proteomes" id="UP000000851">
    <property type="component" value="Chromosome"/>
</dbReference>
<protein>
    <submittedName>
        <fullName evidence="2">Uncharacterized protein</fullName>
    </submittedName>
</protein>
<dbReference type="InParanoid" id="C7Q363"/>
<dbReference type="HOGENOM" id="CLU_3267495_0_0_11"/>
<reference evidence="2 3" key="1">
    <citation type="journal article" date="2009" name="Stand. Genomic Sci.">
        <title>Complete genome sequence of Catenulispora acidiphila type strain (ID 139908).</title>
        <authorList>
            <person name="Copeland A."/>
            <person name="Lapidus A."/>
            <person name="Glavina Del Rio T."/>
            <person name="Nolan M."/>
            <person name="Lucas S."/>
            <person name="Chen F."/>
            <person name="Tice H."/>
            <person name="Cheng J.F."/>
            <person name="Bruce D."/>
            <person name="Goodwin L."/>
            <person name="Pitluck S."/>
            <person name="Mikhailova N."/>
            <person name="Pati A."/>
            <person name="Ivanova N."/>
            <person name="Mavromatis K."/>
            <person name="Chen A."/>
            <person name="Palaniappan K."/>
            <person name="Chain P."/>
            <person name="Land M."/>
            <person name="Hauser L."/>
            <person name="Chang Y.J."/>
            <person name="Jeffries C.D."/>
            <person name="Chertkov O."/>
            <person name="Brettin T."/>
            <person name="Detter J.C."/>
            <person name="Han C."/>
            <person name="Ali Z."/>
            <person name="Tindall B.J."/>
            <person name="Goker M."/>
            <person name="Bristow J."/>
            <person name="Eisen J.A."/>
            <person name="Markowitz V."/>
            <person name="Hugenholtz P."/>
            <person name="Kyrpides N.C."/>
            <person name="Klenk H.P."/>
        </authorList>
    </citation>
    <scope>NUCLEOTIDE SEQUENCE [LARGE SCALE GENOMIC DNA]</scope>
    <source>
        <strain evidence="3">DSM 44928 / JCM 14897 / NBRC 102108 / NRRL B-24433 / ID139908</strain>
    </source>
</reference>
<dbReference type="RefSeq" id="WP_015793528.1">
    <property type="nucleotide sequence ID" value="NC_013131.1"/>
</dbReference>
<organism evidence="2 3">
    <name type="scientific">Catenulispora acidiphila (strain DSM 44928 / JCM 14897 / NBRC 102108 / NRRL B-24433 / ID139908)</name>
    <dbReference type="NCBI Taxonomy" id="479433"/>
    <lineage>
        <taxon>Bacteria</taxon>
        <taxon>Bacillati</taxon>
        <taxon>Actinomycetota</taxon>
        <taxon>Actinomycetes</taxon>
        <taxon>Catenulisporales</taxon>
        <taxon>Catenulisporaceae</taxon>
        <taxon>Catenulispora</taxon>
    </lineage>
</organism>
<feature type="compositionally biased region" description="Basic and acidic residues" evidence="1">
    <location>
        <begin position="1"/>
        <end position="13"/>
    </location>
</feature>
<dbReference type="AlphaFoldDB" id="C7Q363"/>